<protein>
    <submittedName>
        <fullName evidence="8">Ribose transport system ATP-binding protein</fullName>
    </submittedName>
</protein>
<feature type="domain" description="ABC transporter" evidence="7">
    <location>
        <begin position="255"/>
        <end position="498"/>
    </location>
</feature>
<dbReference type="SUPFAM" id="SSF52540">
    <property type="entry name" value="P-loop containing nucleoside triphosphate hydrolases"/>
    <property type="match status" value="2"/>
</dbReference>
<evidence type="ECO:0000259" key="7">
    <source>
        <dbReference type="PROSITE" id="PS50893"/>
    </source>
</evidence>
<name>A0ABU0JG27_9HYPH</name>
<dbReference type="Gene3D" id="3.40.50.300">
    <property type="entry name" value="P-loop containing nucleotide triphosphate hydrolases"/>
    <property type="match status" value="2"/>
</dbReference>
<keyword evidence="9" id="KW-1185">Reference proteome</keyword>
<keyword evidence="2" id="KW-0813">Transport</keyword>
<feature type="domain" description="ABC transporter" evidence="7">
    <location>
        <begin position="6"/>
        <end position="242"/>
    </location>
</feature>
<keyword evidence="5" id="KW-0547">Nucleotide-binding</keyword>
<dbReference type="InterPro" id="IPR003439">
    <property type="entry name" value="ABC_transporter-like_ATP-bd"/>
</dbReference>
<dbReference type="PROSITE" id="PS00211">
    <property type="entry name" value="ABC_TRANSPORTER_1"/>
    <property type="match status" value="1"/>
</dbReference>
<proteinExistence type="inferred from homology"/>
<dbReference type="EMBL" id="JAUSVX010000015">
    <property type="protein sequence ID" value="MDQ0473246.1"/>
    <property type="molecule type" value="Genomic_DNA"/>
</dbReference>
<evidence type="ECO:0000256" key="5">
    <source>
        <dbReference type="ARBA" id="ARBA00022741"/>
    </source>
</evidence>
<gene>
    <name evidence="8" type="ORF">QO011_006280</name>
</gene>
<sequence length="513" mass="55799">MSSPVIELRQIEKEYPGVKPLDKVDFAVRPGEIHALLGENGAGKSTLIRVMGGAVRPNSGTIAYLGKPVSWQSPKEARAAGIHVIHQELALFPELSVAENILVDAQPRNRLGLISGRLRHARAAEILSRLGVAIPTHARIDELPLADRQMVEIAKALVGDVRLLILDEPTAVISGREVDLLFENMRRLRGEGVGIVYVSHRLDEIFEIADRVTILKDGQVVGTSPVAALTREDMITRMVGRRLEQIYPARRKTPAEGPDVLTVRNLRAGPRVRDVSLSVKAGEIVGVAGMVGSGRTEVAEAIFGMRAIEGGTIEFDGKPFERKVPRDAIRRGLGFLTESRKDEGLFLGLPISANVVAPDLGSITKRGLIDRGQERALAVRQIREFSVATPSPDMKVGNLSGGNQQKVLFGRWSRIARRLLILDEPTRGVDIGAKVEIYRIVRRLADSGVGVLMISSELPEIVGLSDRVFVMVQGHVAGEIHGESLGEEAIMDLAVRSIDHHRATMDLGVEPVA</sequence>
<reference evidence="8 9" key="1">
    <citation type="submission" date="2023-07" db="EMBL/GenBank/DDBJ databases">
        <title>Genomic Encyclopedia of Type Strains, Phase IV (KMG-IV): sequencing the most valuable type-strain genomes for metagenomic binning, comparative biology and taxonomic classification.</title>
        <authorList>
            <person name="Goeker M."/>
        </authorList>
    </citation>
    <scope>NUCLEOTIDE SEQUENCE [LARGE SCALE GENOMIC DNA]</scope>
    <source>
        <strain evidence="8 9">DSM 19619</strain>
    </source>
</reference>
<evidence type="ECO:0000256" key="4">
    <source>
        <dbReference type="ARBA" id="ARBA00022737"/>
    </source>
</evidence>
<keyword evidence="4" id="KW-0677">Repeat</keyword>
<comment type="caution">
    <text evidence="8">The sequence shown here is derived from an EMBL/GenBank/DDBJ whole genome shotgun (WGS) entry which is preliminary data.</text>
</comment>
<dbReference type="InterPro" id="IPR027417">
    <property type="entry name" value="P-loop_NTPase"/>
</dbReference>
<evidence type="ECO:0000256" key="3">
    <source>
        <dbReference type="ARBA" id="ARBA00022597"/>
    </source>
</evidence>
<dbReference type="SMART" id="SM00382">
    <property type="entry name" value="AAA"/>
    <property type="match status" value="2"/>
</dbReference>
<evidence type="ECO:0000256" key="6">
    <source>
        <dbReference type="ARBA" id="ARBA00022840"/>
    </source>
</evidence>
<dbReference type="InterPro" id="IPR017871">
    <property type="entry name" value="ABC_transporter-like_CS"/>
</dbReference>
<comment type="similarity">
    <text evidence="1">Belongs to the ABC transporter superfamily.</text>
</comment>
<dbReference type="CDD" id="cd03216">
    <property type="entry name" value="ABC_Carb_Monos_I"/>
    <property type="match status" value="1"/>
</dbReference>
<dbReference type="InterPro" id="IPR003593">
    <property type="entry name" value="AAA+_ATPase"/>
</dbReference>
<dbReference type="Proteomes" id="UP001242480">
    <property type="component" value="Unassembled WGS sequence"/>
</dbReference>
<evidence type="ECO:0000313" key="8">
    <source>
        <dbReference type="EMBL" id="MDQ0473246.1"/>
    </source>
</evidence>
<evidence type="ECO:0000256" key="2">
    <source>
        <dbReference type="ARBA" id="ARBA00022448"/>
    </source>
</evidence>
<dbReference type="InterPro" id="IPR050107">
    <property type="entry name" value="ABC_carbohydrate_import_ATPase"/>
</dbReference>
<keyword evidence="6 8" id="KW-0067">ATP-binding</keyword>
<organism evidence="8 9">
    <name type="scientific">Labrys wisconsinensis</name>
    <dbReference type="NCBI Taxonomy" id="425677"/>
    <lineage>
        <taxon>Bacteria</taxon>
        <taxon>Pseudomonadati</taxon>
        <taxon>Pseudomonadota</taxon>
        <taxon>Alphaproteobacteria</taxon>
        <taxon>Hyphomicrobiales</taxon>
        <taxon>Xanthobacteraceae</taxon>
        <taxon>Labrys</taxon>
    </lineage>
</organism>
<evidence type="ECO:0000313" key="9">
    <source>
        <dbReference type="Proteomes" id="UP001242480"/>
    </source>
</evidence>
<dbReference type="PANTHER" id="PTHR43790">
    <property type="entry name" value="CARBOHYDRATE TRANSPORT ATP-BINDING PROTEIN MG119-RELATED"/>
    <property type="match status" value="1"/>
</dbReference>
<dbReference type="RefSeq" id="WP_307281252.1">
    <property type="nucleotide sequence ID" value="NZ_JAUSVX010000015.1"/>
</dbReference>
<dbReference type="PANTHER" id="PTHR43790:SF9">
    <property type="entry name" value="GALACTOFURANOSE TRANSPORTER ATP-BINDING PROTEIN YTFR"/>
    <property type="match status" value="1"/>
</dbReference>
<accession>A0ABU0JG27</accession>
<dbReference type="PROSITE" id="PS50893">
    <property type="entry name" value="ABC_TRANSPORTER_2"/>
    <property type="match status" value="2"/>
</dbReference>
<evidence type="ECO:0000256" key="1">
    <source>
        <dbReference type="ARBA" id="ARBA00005417"/>
    </source>
</evidence>
<dbReference type="Pfam" id="PF00005">
    <property type="entry name" value="ABC_tran"/>
    <property type="match status" value="2"/>
</dbReference>
<dbReference type="CDD" id="cd03215">
    <property type="entry name" value="ABC_Carb_Monos_II"/>
    <property type="match status" value="1"/>
</dbReference>
<dbReference type="GO" id="GO:0005524">
    <property type="term" value="F:ATP binding"/>
    <property type="evidence" value="ECO:0007669"/>
    <property type="project" value="UniProtKB-KW"/>
</dbReference>
<keyword evidence="3" id="KW-0762">Sugar transport</keyword>